<name>B1XXH4_LEPCP</name>
<comment type="subunit">
    <text evidence="4">Homodimer. Interacts with PriA and DnaT. Component of the replication restart primosome. Primosome assembly occurs via a 'hand-off' mechanism. PriA binds to replication forks, subsequently PriB then DnaT bind; DnaT then displaces ssDNA to generate the helicase loading substrate.</text>
</comment>
<evidence type="ECO:0000256" key="1">
    <source>
        <dbReference type="ARBA" id="ARBA00022515"/>
    </source>
</evidence>
<keyword evidence="1 4" id="KW-0639">Primosome</keyword>
<dbReference type="GO" id="GO:1990077">
    <property type="term" value="C:primosome complex"/>
    <property type="evidence" value="ECO:0007669"/>
    <property type="project" value="UniProtKB-UniRule"/>
</dbReference>
<dbReference type="GO" id="GO:0006269">
    <property type="term" value="P:DNA replication, synthesis of primer"/>
    <property type="evidence" value="ECO:0007669"/>
    <property type="project" value="UniProtKB-KW"/>
</dbReference>
<keyword evidence="3 4" id="KW-0238">DNA-binding</keyword>
<dbReference type="Gene3D" id="2.40.50.140">
    <property type="entry name" value="Nucleic acid-binding proteins"/>
    <property type="match status" value="1"/>
</dbReference>
<evidence type="ECO:0000313" key="6">
    <source>
        <dbReference type="Proteomes" id="UP000001693"/>
    </source>
</evidence>
<protein>
    <recommendedName>
        <fullName evidence="4">Replication restart protein PriB</fullName>
    </recommendedName>
</protein>
<sequence length="102" mass="10914">MNRVLLTAQLLERAVMRYTPAGLPALDVRLAHASQVEHAGQARQVSMEIHATAIGDVALELGRLAVGTTAEFTGFLGKQRHGKGVMLHISAFVSSPQSPELN</sequence>
<dbReference type="SUPFAM" id="SSF50249">
    <property type="entry name" value="Nucleic acid-binding proteins"/>
    <property type="match status" value="1"/>
</dbReference>
<evidence type="ECO:0000313" key="5">
    <source>
        <dbReference type="EMBL" id="ACB35094.1"/>
    </source>
</evidence>
<dbReference type="KEGG" id="lch:Lcho_2829"/>
<comment type="similarity">
    <text evidence="4">Belongs to the PriB family.</text>
</comment>
<dbReference type="EMBL" id="CP001013">
    <property type="protein sequence ID" value="ACB35094.1"/>
    <property type="molecule type" value="Genomic_DNA"/>
</dbReference>
<gene>
    <name evidence="4" type="primary">priB</name>
    <name evidence="5" type="ordered locus">Lcho_2829</name>
</gene>
<evidence type="ECO:0000256" key="3">
    <source>
        <dbReference type="ARBA" id="ARBA00023125"/>
    </source>
</evidence>
<dbReference type="InterPro" id="IPR012340">
    <property type="entry name" value="NA-bd_OB-fold"/>
</dbReference>
<dbReference type="PROSITE" id="PS50935">
    <property type="entry name" value="SSB"/>
    <property type="match status" value="1"/>
</dbReference>
<dbReference type="eggNOG" id="COG2965">
    <property type="taxonomic scope" value="Bacteria"/>
</dbReference>
<dbReference type="STRING" id="395495.Lcho_2829"/>
<evidence type="ECO:0000256" key="4">
    <source>
        <dbReference type="HAMAP-Rule" id="MF_00720"/>
    </source>
</evidence>
<dbReference type="PIRSF" id="PIRSF003135">
    <property type="entry name" value="Primosomal_n"/>
    <property type="match status" value="1"/>
</dbReference>
<dbReference type="GO" id="GO:0003697">
    <property type="term" value="F:single-stranded DNA binding"/>
    <property type="evidence" value="ECO:0007669"/>
    <property type="project" value="UniProtKB-UniRule"/>
</dbReference>
<reference evidence="5 6" key="1">
    <citation type="submission" date="2008-03" db="EMBL/GenBank/DDBJ databases">
        <title>Complete sequence of Leptothrix cholodnii SP-6.</title>
        <authorList>
            <consortium name="US DOE Joint Genome Institute"/>
            <person name="Copeland A."/>
            <person name="Lucas S."/>
            <person name="Lapidus A."/>
            <person name="Glavina del Rio T."/>
            <person name="Dalin E."/>
            <person name="Tice H."/>
            <person name="Bruce D."/>
            <person name="Goodwin L."/>
            <person name="Pitluck S."/>
            <person name="Chertkov O."/>
            <person name="Brettin T."/>
            <person name="Detter J.C."/>
            <person name="Han C."/>
            <person name="Kuske C.R."/>
            <person name="Schmutz J."/>
            <person name="Larimer F."/>
            <person name="Land M."/>
            <person name="Hauser L."/>
            <person name="Kyrpides N."/>
            <person name="Lykidis A."/>
            <person name="Emerson D."/>
            <person name="Richardson P."/>
        </authorList>
    </citation>
    <scope>NUCLEOTIDE SEQUENCE [LARGE SCALE GENOMIC DNA]</scope>
    <source>
        <strain evidence="6">ATCC 51168 / LMG 8142 / SP-6</strain>
    </source>
</reference>
<keyword evidence="2 4" id="KW-0235">DNA replication</keyword>
<dbReference type="NCBIfam" id="TIGR04418">
    <property type="entry name" value="PriB_gamma"/>
    <property type="match status" value="1"/>
</dbReference>
<dbReference type="Proteomes" id="UP000001693">
    <property type="component" value="Chromosome"/>
</dbReference>
<comment type="function">
    <text evidence="4">Involved in the restart of stalled replication forks, which reloads the replicative helicase on sites other than the origin of replication; the PriA-PriB pathway is the major replication restart pathway. During primosome assembly it facilitates complex formation between PriA and DnaT on DNA; stabilizes PriA on DNA. Stimulates the DNA unwinding activity of PriA helicase.</text>
</comment>
<dbReference type="HAMAP" id="MF_00720">
    <property type="entry name" value="PriB"/>
    <property type="match status" value="1"/>
</dbReference>
<evidence type="ECO:0000256" key="2">
    <source>
        <dbReference type="ARBA" id="ARBA00022705"/>
    </source>
</evidence>
<keyword evidence="6" id="KW-1185">Reference proteome</keyword>
<dbReference type="InterPro" id="IPR023646">
    <property type="entry name" value="Prisomal_replication_PriB"/>
</dbReference>
<organism evidence="5 6">
    <name type="scientific">Leptothrix cholodnii (strain ATCC 51168 / LMG 8142 / SP-6)</name>
    <name type="common">Leptothrix discophora (strain SP-6)</name>
    <dbReference type="NCBI Taxonomy" id="395495"/>
    <lineage>
        <taxon>Bacteria</taxon>
        <taxon>Pseudomonadati</taxon>
        <taxon>Pseudomonadota</taxon>
        <taxon>Betaproteobacteria</taxon>
        <taxon>Burkholderiales</taxon>
        <taxon>Sphaerotilaceae</taxon>
        <taxon>Leptothrix</taxon>
    </lineage>
</organism>
<dbReference type="AlphaFoldDB" id="B1XXH4"/>
<dbReference type="Pfam" id="PF22657">
    <property type="entry name" value="SSB_1"/>
    <property type="match status" value="1"/>
</dbReference>
<dbReference type="HOGENOM" id="CLU_166075_1_2_4"/>
<dbReference type="RefSeq" id="WP_012347848.1">
    <property type="nucleotide sequence ID" value="NC_010524.1"/>
</dbReference>
<accession>B1XXH4</accession>
<proteinExistence type="inferred from homology"/>
<dbReference type="InterPro" id="IPR000424">
    <property type="entry name" value="Primosome_PriB/ssb"/>
</dbReference>